<proteinExistence type="predicted"/>
<dbReference type="EMBL" id="KM520334">
    <property type="protein sequence ID" value="AIW56774.1"/>
    <property type="molecule type" value="Genomic_DNA"/>
</dbReference>
<evidence type="ECO:0000313" key="1">
    <source>
        <dbReference type="EMBL" id="AIW56774.1"/>
    </source>
</evidence>
<protein>
    <submittedName>
        <fullName evidence="1">Uncharacterized protein</fullName>
    </submittedName>
</protein>
<sequence>MGLAAMMFEDMIDALVNNYGLELLMEQNDLTEEDVIKHLVNAGLLDTEDYFYSDAEETIWELDND</sequence>
<accession>A0A0A0UXV9</accession>
<reference evidence="1" key="1">
    <citation type="journal article" date="2014" name="Proc. Natl. Acad. Sci. U.S.A.">
        <title>Ribonucleotide reductases reveal novel viral diversity and predict biological and ecological features of unknown marine viruses.</title>
        <authorList>
            <person name="Sakowski E.G."/>
            <person name="Munsell E.V."/>
            <person name="Hyatt M."/>
            <person name="Kress W."/>
            <person name="Williamson S.J."/>
            <person name="Nasko D.J."/>
            <person name="Polson S.W."/>
            <person name="Wommack K.E."/>
        </authorList>
    </citation>
    <scope>NUCLEOTIDE SEQUENCE</scope>
</reference>
<name>A0A0A0UXV9_9VIRU</name>
<organism evidence="1">
    <name type="scientific">uncultured virus</name>
    <dbReference type="NCBI Taxonomy" id="340016"/>
    <lineage>
        <taxon>Viruses</taxon>
        <taxon>environmental samples</taxon>
    </lineage>
</organism>